<evidence type="ECO:0000313" key="3">
    <source>
        <dbReference type="Proteomes" id="UP000835052"/>
    </source>
</evidence>
<evidence type="ECO:0000256" key="1">
    <source>
        <dbReference type="SAM" id="Phobius"/>
    </source>
</evidence>
<keyword evidence="1" id="KW-0472">Membrane</keyword>
<dbReference type="EMBL" id="CAJGYM010000017">
    <property type="protein sequence ID" value="CAD6190739.1"/>
    <property type="molecule type" value="Genomic_DNA"/>
</dbReference>
<name>A0A8S1H4Q0_9PELO</name>
<evidence type="ECO:0000313" key="2">
    <source>
        <dbReference type="EMBL" id="CAD6190739.1"/>
    </source>
</evidence>
<sequence>MLSDATARKPFQNEKRYDTLRPSTSSFEASQTDLECQAQKIEEIRGRKFCCKSASPKFVANMIVVLMLHEIVIGSTVPNLIYWLFLELDRSAAGCVSAYGSKGHKFDPRRDPTKDRSAAGCVSAYGSKGLKFDPRRDPTKGLVVATQSDDEWWRSAPWTVILVCRLLQLPAAAFALFGVYRNSASYLIPFMLSQAETPRNAFDELIDSMPRRCQAISLGSYADLHSYMHVVSRHRATKPSNIFFSSPLLFLVLPILIYALALIAFIYAMYQAIRFINIKRMGNDVKVVVDEVNDEFLL</sequence>
<reference evidence="2" key="1">
    <citation type="submission" date="2020-10" db="EMBL/GenBank/DDBJ databases">
        <authorList>
            <person name="Kikuchi T."/>
        </authorList>
    </citation>
    <scope>NUCLEOTIDE SEQUENCE</scope>
    <source>
        <strain evidence="2">NKZ352</strain>
    </source>
</reference>
<gene>
    <name evidence="2" type="ORF">CAUJ_LOCUS6658</name>
</gene>
<keyword evidence="3" id="KW-1185">Reference proteome</keyword>
<protein>
    <submittedName>
        <fullName evidence="2">Uncharacterized protein</fullName>
    </submittedName>
</protein>
<dbReference type="AlphaFoldDB" id="A0A8S1H4Q0"/>
<dbReference type="OrthoDB" id="5783836at2759"/>
<feature type="transmembrane region" description="Helical" evidence="1">
    <location>
        <begin position="248"/>
        <end position="270"/>
    </location>
</feature>
<proteinExistence type="predicted"/>
<keyword evidence="1" id="KW-0812">Transmembrane</keyword>
<keyword evidence="1" id="KW-1133">Transmembrane helix</keyword>
<dbReference type="Proteomes" id="UP000835052">
    <property type="component" value="Unassembled WGS sequence"/>
</dbReference>
<organism evidence="2 3">
    <name type="scientific">Caenorhabditis auriculariae</name>
    <dbReference type="NCBI Taxonomy" id="2777116"/>
    <lineage>
        <taxon>Eukaryota</taxon>
        <taxon>Metazoa</taxon>
        <taxon>Ecdysozoa</taxon>
        <taxon>Nematoda</taxon>
        <taxon>Chromadorea</taxon>
        <taxon>Rhabditida</taxon>
        <taxon>Rhabditina</taxon>
        <taxon>Rhabditomorpha</taxon>
        <taxon>Rhabditoidea</taxon>
        <taxon>Rhabditidae</taxon>
        <taxon>Peloderinae</taxon>
        <taxon>Caenorhabditis</taxon>
    </lineage>
</organism>
<comment type="caution">
    <text evidence="2">The sequence shown here is derived from an EMBL/GenBank/DDBJ whole genome shotgun (WGS) entry which is preliminary data.</text>
</comment>
<accession>A0A8S1H4Q0</accession>